<dbReference type="GO" id="GO:0005737">
    <property type="term" value="C:cytoplasm"/>
    <property type="evidence" value="ECO:0007669"/>
    <property type="project" value="UniProtKB-ARBA"/>
</dbReference>
<sequence length="181" mass="20106">MSTTTETKDSGDVSLLEYLDLSQLDCLNEAPDHTLKSILDQKQRNTSSSKYLVSDADEQLLLNIPFNQSVRVRSIVISGSNGEQAPRLVKIAANRPNLGFEDIEDAEEPEVAQVLTLQESDVKEGKRITLRFVRFQAVNSLHMFVGSNHGNTETTRIDSIDIFGVPVETTKDLSGLKKQDE</sequence>
<dbReference type="Pfam" id="PF06201">
    <property type="entry name" value="PITH"/>
    <property type="match status" value="1"/>
</dbReference>
<dbReference type="InParanoid" id="A0A369JM38"/>
<dbReference type="AlphaFoldDB" id="A0A369JM38"/>
<dbReference type="PANTHER" id="PTHR12175:SF5">
    <property type="entry name" value="OS03G0795500 PROTEIN"/>
    <property type="match status" value="1"/>
</dbReference>
<dbReference type="PANTHER" id="PTHR12175">
    <property type="entry name" value="AD039 HT014 THIOREDOXIN FAMILY TRP26"/>
    <property type="match status" value="1"/>
</dbReference>
<proteinExistence type="inferred from homology"/>
<accession>A0A369JM38</accession>
<dbReference type="Proteomes" id="UP000076154">
    <property type="component" value="Unassembled WGS sequence"/>
</dbReference>
<protein>
    <recommendedName>
        <fullName evidence="2">PITH domain-containing protein</fullName>
    </recommendedName>
</protein>
<dbReference type="InterPro" id="IPR045099">
    <property type="entry name" value="PITH1-like"/>
</dbReference>
<dbReference type="STRING" id="39966.A0A369JM38"/>
<reference evidence="3" key="1">
    <citation type="submission" date="2018-04" db="EMBL/GenBank/DDBJ databases">
        <title>Whole genome sequencing of Hypsizygus marmoreus.</title>
        <authorList>
            <person name="Choi I.-G."/>
            <person name="Min B."/>
            <person name="Kim J.-G."/>
            <person name="Kim S."/>
            <person name="Oh Y.-L."/>
            <person name="Kong W.-S."/>
            <person name="Park H."/>
            <person name="Jeong J."/>
            <person name="Song E.-S."/>
        </authorList>
    </citation>
    <scope>NUCLEOTIDE SEQUENCE [LARGE SCALE GENOMIC DNA]</scope>
    <source>
        <strain evidence="3">51987-8</strain>
    </source>
</reference>
<evidence type="ECO:0000259" key="2">
    <source>
        <dbReference type="PROSITE" id="PS51532"/>
    </source>
</evidence>
<keyword evidence="4" id="KW-1185">Reference proteome</keyword>
<comment type="similarity">
    <text evidence="1">Belongs to the PITHD1 family.</text>
</comment>
<evidence type="ECO:0000313" key="3">
    <source>
        <dbReference type="EMBL" id="RDB21465.1"/>
    </source>
</evidence>
<dbReference type="FunCoup" id="A0A369JM38">
    <property type="interactions" value="641"/>
</dbReference>
<dbReference type="PROSITE" id="PS51532">
    <property type="entry name" value="PITH"/>
    <property type="match status" value="1"/>
</dbReference>
<evidence type="ECO:0000313" key="4">
    <source>
        <dbReference type="Proteomes" id="UP000076154"/>
    </source>
</evidence>
<gene>
    <name evidence="3" type="ORF">Hypma_011332</name>
</gene>
<dbReference type="SUPFAM" id="SSF49785">
    <property type="entry name" value="Galactose-binding domain-like"/>
    <property type="match status" value="1"/>
</dbReference>
<dbReference type="EMBL" id="LUEZ02000055">
    <property type="protein sequence ID" value="RDB21465.1"/>
    <property type="molecule type" value="Genomic_DNA"/>
</dbReference>
<feature type="domain" description="PITH" evidence="2">
    <location>
        <begin position="4"/>
        <end position="181"/>
    </location>
</feature>
<organism evidence="3 4">
    <name type="scientific">Hypsizygus marmoreus</name>
    <name type="common">White beech mushroom</name>
    <name type="synonym">Agaricus marmoreus</name>
    <dbReference type="NCBI Taxonomy" id="39966"/>
    <lineage>
        <taxon>Eukaryota</taxon>
        <taxon>Fungi</taxon>
        <taxon>Dikarya</taxon>
        <taxon>Basidiomycota</taxon>
        <taxon>Agaricomycotina</taxon>
        <taxon>Agaricomycetes</taxon>
        <taxon>Agaricomycetidae</taxon>
        <taxon>Agaricales</taxon>
        <taxon>Tricholomatineae</taxon>
        <taxon>Lyophyllaceae</taxon>
        <taxon>Hypsizygus</taxon>
    </lineage>
</organism>
<dbReference type="InterPro" id="IPR037047">
    <property type="entry name" value="PITH_dom_sf"/>
</dbReference>
<dbReference type="InterPro" id="IPR010400">
    <property type="entry name" value="PITH_dom"/>
</dbReference>
<dbReference type="InterPro" id="IPR008979">
    <property type="entry name" value="Galactose-bd-like_sf"/>
</dbReference>
<evidence type="ECO:0000256" key="1">
    <source>
        <dbReference type="ARBA" id="ARBA00025788"/>
    </source>
</evidence>
<comment type="caution">
    <text evidence="3">The sequence shown here is derived from an EMBL/GenBank/DDBJ whole genome shotgun (WGS) entry which is preliminary data.</text>
</comment>
<name>A0A369JM38_HYPMA</name>
<dbReference type="OrthoDB" id="10263751at2759"/>
<dbReference type="Gene3D" id="2.60.120.470">
    <property type="entry name" value="PITH domain"/>
    <property type="match status" value="1"/>
</dbReference>